<protein>
    <submittedName>
        <fullName evidence="2">PsbB mRNA maturation factor Mbb1, chloroplastic</fullName>
    </submittedName>
</protein>
<dbReference type="InterPro" id="IPR019734">
    <property type="entry name" value="TPR_rpt"/>
</dbReference>
<dbReference type="GO" id="GO:0003729">
    <property type="term" value="F:mRNA binding"/>
    <property type="evidence" value="ECO:0007669"/>
    <property type="project" value="InterPro"/>
</dbReference>
<dbReference type="OrthoDB" id="541719at2759"/>
<dbReference type="Pfam" id="PF13432">
    <property type="entry name" value="TPR_16"/>
    <property type="match status" value="1"/>
</dbReference>
<dbReference type="EMBL" id="VRMN01000001">
    <property type="protein sequence ID" value="KAA8498573.1"/>
    <property type="molecule type" value="Genomic_DNA"/>
</dbReference>
<dbReference type="GO" id="GO:0006417">
    <property type="term" value="P:regulation of translation"/>
    <property type="evidence" value="ECO:0007669"/>
    <property type="project" value="TreeGrafter"/>
</dbReference>
<dbReference type="SUPFAM" id="SSF81901">
    <property type="entry name" value="HCP-like"/>
    <property type="match status" value="1"/>
</dbReference>
<dbReference type="GO" id="GO:0003727">
    <property type="term" value="F:single-stranded RNA binding"/>
    <property type="evidence" value="ECO:0007669"/>
    <property type="project" value="TreeGrafter"/>
</dbReference>
<dbReference type="Proteomes" id="UP000324585">
    <property type="component" value="Unassembled WGS sequence"/>
</dbReference>
<evidence type="ECO:0000313" key="2">
    <source>
        <dbReference type="EMBL" id="KAA8498573.1"/>
    </source>
</evidence>
<dbReference type="InterPro" id="IPR003107">
    <property type="entry name" value="HAT"/>
</dbReference>
<accession>A0A5J4Z6U8</accession>
<dbReference type="Gene3D" id="1.25.40.10">
    <property type="entry name" value="Tetratricopeptide repeat domain"/>
    <property type="match status" value="3"/>
</dbReference>
<dbReference type="SUPFAM" id="SSF48452">
    <property type="entry name" value="TPR-like"/>
    <property type="match status" value="1"/>
</dbReference>
<feature type="region of interest" description="Disordered" evidence="1">
    <location>
        <begin position="139"/>
        <end position="159"/>
    </location>
</feature>
<dbReference type="PANTHER" id="PTHR44917:SF1">
    <property type="entry name" value="PROTEIN HIGH CHLOROPHYLL FLUORESCENT 107"/>
    <property type="match status" value="1"/>
</dbReference>
<dbReference type="InterPro" id="IPR044624">
    <property type="entry name" value="Mbb1-like"/>
</dbReference>
<dbReference type="AlphaFoldDB" id="A0A5J4Z6U8"/>
<keyword evidence="3" id="KW-1185">Reference proteome</keyword>
<dbReference type="PANTHER" id="PTHR44917">
    <property type="entry name" value="PROTEIN HIGH CHLOROPHYLL FLUORESCENT 107"/>
    <property type="match status" value="1"/>
</dbReference>
<evidence type="ECO:0000256" key="1">
    <source>
        <dbReference type="SAM" id="MobiDB-lite"/>
    </source>
</evidence>
<feature type="compositionally biased region" description="Low complexity" evidence="1">
    <location>
        <begin position="51"/>
        <end position="67"/>
    </location>
</feature>
<dbReference type="SMART" id="SM00028">
    <property type="entry name" value="TPR"/>
    <property type="match status" value="7"/>
</dbReference>
<dbReference type="Pfam" id="PF13181">
    <property type="entry name" value="TPR_8"/>
    <property type="match status" value="2"/>
</dbReference>
<evidence type="ECO:0000313" key="3">
    <source>
        <dbReference type="Proteomes" id="UP000324585"/>
    </source>
</evidence>
<name>A0A5J4Z6U8_PORPP</name>
<reference evidence="3" key="1">
    <citation type="journal article" date="2019" name="Nat. Commun.">
        <title>Expansion of phycobilisome linker gene families in mesophilic red algae.</title>
        <authorList>
            <person name="Lee J."/>
            <person name="Kim D."/>
            <person name="Bhattacharya D."/>
            <person name="Yoon H.S."/>
        </authorList>
    </citation>
    <scope>NUCLEOTIDE SEQUENCE [LARGE SCALE GENOMIC DNA]</scope>
    <source>
        <strain evidence="3">CCMP 1328</strain>
    </source>
</reference>
<comment type="caution">
    <text evidence="2">The sequence shown here is derived from an EMBL/GenBank/DDBJ whole genome shotgun (WGS) entry which is preliminary data.</text>
</comment>
<organism evidence="2 3">
    <name type="scientific">Porphyridium purpureum</name>
    <name type="common">Red alga</name>
    <name type="synonym">Porphyridium cruentum</name>
    <dbReference type="NCBI Taxonomy" id="35688"/>
    <lineage>
        <taxon>Eukaryota</taxon>
        <taxon>Rhodophyta</taxon>
        <taxon>Bangiophyceae</taxon>
        <taxon>Porphyridiales</taxon>
        <taxon>Porphyridiaceae</taxon>
        <taxon>Porphyridium</taxon>
    </lineage>
</organism>
<gene>
    <name evidence="2" type="ORF">FVE85_6158</name>
</gene>
<proteinExistence type="predicted"/>
<sequence length="711" mass="78914">MGTRVCFVGYGPALTAQQSSRRLNAANAFLRLPRSRASGTRCGADNQREFGGSTSLTLSGTDTSSEGAKYEKSPAGSSRKKTRKLRRLNHRQFKVSRHDAGPGRNLHGGADEGASLAVPSQRGETVDNLGAARASIPVPRRKEVSADGDTQQAASFPPPVRPAVARKSVALSGPYANATQSPRSFTPAKDGVLRGNTGFARSVSTRGGAPFTRKNEALIQEQRQGWLETASESYLVELAEHQMRYSLWNEARSTLTQCTKSHPRFAKAWIKLAMLERQLKNVGAAKLVYEDAIKFIGHHRFLISSYGELLRSLGEDEEALRVYLAGCENRKFADQFLIQALAEMYAKLGCVREARTLWRRSAQLDPSFAPSMTAWANMEYELCNDPERARALLAAGATAFPFSAPILLAWAELEEKLGCVDAARELFAQAMLKHPRHVKLLLSAGSFEFRQGQLDRARTIFTDAYEQDTDHAMVQHWALNERVAHPACVSYVYQIGTKLYPGAVTLWIDYASLEHRRGNAERCYEIHAQAVSSVPETERHRILRTWAKVLLQEGEYSRAQQALHRALQLKMSRTQMIKCKHLLADVETSLGNEAKAKQLLLDIVTNLDQSNIAAMYKLGMICINEGELIAARDTFRKCVMLNSREPGSLAALGDVEFQLGNVDAARKLLAGSLILDRGRESTWNTWIRNEERVGNFDVAKSLQAKYRGTSE</sequence>
<dbReference type="GO" id="GO:0006397">
    <property type="term" value="P:mRNA processing"/>
    <property type="evidence" value="ECO:0007669"/>
    <property type="project" value="InterPro"/>
</dbReference>
<dbReference type="SMART" id="SM00386">
    <property type="entry name" value="HAT"/>
    <property type="match status" value="7"/>
</dbReference>
<dbReference type="InterPro" id="IPR011990">
    <property type="entry name" value="TPR-like_helical_dom_sf"/>
</dbReference>
<feature type="compositionally biased region" description="Basic residues" evidence="1">
    <location>
        <begin position="78"/>
        <end position="95"/>
    </location>
</feature>
<feature type="region of interest" description="Disordered" evidence="1">
    <location>
        <begin position="37"/>
        <end position="121"/>
    </location>
</feature>